<feature type="chain" id="PRO_5042914294" description="DUF4829 domain-containing protein" evidence="1">
    <location>
        <begin position="20"/>
        <end position="176"/>
    </location>
</feature>
<dbReference type="AlphaFoldDB" id="A0AAP5H5T8"/>
<evidence type="ECO:0000313" key="2">
    <source>
        <dbReference type="EMBL" id="MDR6724486.1"/>
    </source>
</evidence>
<dbReference type="EMBL" id="JAVDTR010000007">
    <property type="protein sequence ID" value="MDR6724486.1"/>
    <property type="molecule type" value="Genomic_DNA"/>
</dbReference>
<comment type="caution">
    <text evidence="2">The sequence shown here is derived from an EMBL/GenBank/DDBJ whole genome shotgun (WGS) entry which is preliminary data.</text>
</comment>
<accession>A0AAP5H5T8</accession>
<evidence type="ECO:0000313" key="3">
    <source>
        <dbReference type="Proteomes" id="UP001254832"/>
    </source>
</evidence>
<proteinExistence type="predicted"/>
<name>A0AAP5H5T8_PAEAM</name>
<gene>
    <name evidence="2" type="ORF">J2W91_002954</name>
</gene>
<dbReference type="Proteomes" id="UP001254832">
    <property type="component" value="Unassembled WGS sequence"/>
</dbReference>
<sequence length="176" mass="20163">MRLLWIVFLLMGCMLTSYSVSSDSQVISTSTSEPVQQEESNLVGYTSKEEIAAALDAAKIVNFHYIDESHYEGDELQIVQTLNRNMKGILEFDAIAVRSAYVQEHAVHEGEFSQVYGAIISMDEPWFNVLQDGNIEVFVKQKNVYFNESPLQTDKTNKLYFMQKEDSEWRILSITN</sequence>
<evidence type="ECO:0008006" key="4">
    <source>
        <dbReference type="Google" id="ProtNLM"/>
    </source>
</evidence>
<dbReference type="RefSeq" id="WP_310140769.1">
    <property type="nucleotide sequence ID" value="NZ_JAVDTR010000007.1"/>
</dbReference>
<protein>
    <recommendedName>
        <fullName evidence="4">DUF4829 domain-containing protein</fullName>
    </recommendedName>
</protein>
<organism evidence="2 3">
    <name type="scientific">Paenibacillus amylolyticus</name>
    <dbReference type="NCBI Taxonomy" id="1451"/>
    <lineage>
        <taxon>Bacteria</taxon>
        <taxon>Bacillati</taxon>
        <taxon>Bacillota</taxon>
        <taxon>Bacilli</taxon>
        <taxon>Bacillales</taxon>
        <taxon>Paenibacillaceae</taxon>
        <taxon>Paenibacillus</taxon>
    </lineage>
</organism>
<reference evidence="2" key="1">
    <citation type="submission" date="2023-07" db="EMBL/GenBank/DDBJ databases">
        <title>Sorghum-associated microbial communities from plants grown in Nebraska, USA.</title>
        <authorList>
            <person name="Schachtman D."/>
        </authorList>
    </citation>
    <scope>NUCLEOTIDE SEQUENCE</scope>
    <source>
        <strain evidence="2">BE80</strain>
    </source>
</reference>
<evidence type="ECO:0000256" key="1">
    <source>
        <dbReference type="SAM" id="SignalP"/>
    </source>
</evidence>
<keyword evidence="1" id="KW-0732">Signal</keyword>
<feature type="signal peptide" evidence="1">
    <location>
        <begin position="1"/>
        <end position="19"/>
    </location>
</feature>